<gene>
    <name evidence="4" type="primary">LOC106159132</name>
</gene>
<keyword evidence="2" id="KW-0711">Selenium</keyword>
<evidence type="ECO:0000256" key="2">
    <source>
        <dbReference type="ARBA" id="ARBA00023266"/>
    </source>
</evidence>
<organism evidence="3 4">
    <name type="scientific">Lingula anatina</name>
    <name type="common">Brachiopod</name>
    <name type="synonym">Lingula unguis</name>
    <dbReference type="NCBI Taxonomy" id="7574"/>
    <lineage>
        <taxon>Eukaryota</taxon>
        <taxon>Metazoa</taxon>
        <taxon>Spiralia</taxon>
        <taxon>Lophotrochozoa</taxon>
        <taxon>Brachiopoda</taxon>
        <taxon>Linguliformea</taxon>
        <taxon>Lingulata</taxon>
        <taxon>Lingulida</taxon>
        <taxon>Linguloidea</taxon>
        <taxon>Lingulidae</taxon>
        <taxon>Lingula</taxon>
    </lineage>
</organism>
<dbReference type="PANTHER" id="PTHR23300:SF0">
    <property type="entry name" value="METHANETHIOL OXIDASE"/>
    <property type="match status" value="1"/>
</dbReference>
<proteinExistence type="inferred from homology"/>
<evidence type="ECO:0000313" key="4">
    <source>
        <dbReference type="RefSeq" id="XP_013390787.1"/>
    </source>
</evidence>
<reference evidence="4" key="1">
    <citation type="submission" date="2025-08" db="UniProtKB">
        <authorList>
            <consortium name="RefSeq"/>
        </authorList>
    </citation>
    <scope>IDENTIFICATION</scope>
    <source>
        <tissue evidence="4">Gonads</tissue>
    </source>
</reference>
<dbReference type="GeneID" id="106159132"/>
<protein>
    <submittedName>
        <fullName evidence="4">Selenium-binding protein 1-like isoform X3</fullName>
    </submittedName>
</protein>
<dbReference type="GO" id="GO:0008430">
    <property type="term" value="F:selenium binding"/>
    <property type="evidence" value="ECO:0007669"/>
    <property type="project" value="InterPro"/>
</dbReference>
<dbReference type="SUPFAM" id="SSF75011">
    <property type="entry name" value="3-carboxy-cis,cis-mucoante lactonizing enzyme"/>
    <property type="match status" value="1"/>
</dbReference>
<keyword evidence="3" id="KW-1185">Reference proteome</keyword>
<dbReference type="RefSeq" id="XP_013390787.1">
    <property type="nucleotide sequence ID" value="XM_013535333.1"/>
</dbReference>
<evidence type="ECO:0000313" key="3">
    <source>
        <dbReference type="Proteomes" id="UP000085678"/>
    </source>
</evidence>
<sequence>MACQEVGPGYKSPLDAMRNAPREKIVYVPCIRRNTATTGPDYLATVDIDPHSKNYCKVIHRLDMPYLGDELHHTGWNACSSCYDDPTKKRNRLVMPSLMSTRIYIVDTDTDPVQPKIYKIVEPEEVYQKTGLGNPHTAHCLANGQVMISCLGDPKGNAKGGFVILDGCCDFAVQGNWEKPGNTTEFGYDFWYQPKFNVMISSQWGTPKVLMNGFNPEDYEKGHYGHSINVWDWDNHILKQTIDLGKVEGAIPLEVRFMHNPDRPEGFVGCALSTNVFRFYRTERGDWAAEKVIDVPSKKVQGWALPEMPGLITDILLSMDDRFLYFSNWLHGDIRQYDVTDTRNPKLVGQVWLNGSICKDGPVKVLEDKELKEQPEPLYMNGKRVHGAPQMIQLSLDGKRLYVTTSLYSGWDKQFYPDMVEHGSKMLQIDVDTEKGGLTLNRAFLVDFGQEPGGPSLAHEIRYPGGDCTSDIYLSTTMGKL</sequence>
<dbReference type="Pfam" id="PF05694">
    <property type="entry name" value="SBP56"/>
    <property type="match status" value="1"/>
</dbReference>
<dbReference type="PANTHER" id="PTHR23300">
    <property type="entry name" value="METHANETHIOL OXIDASE"/>
    <property type="match status" value="1"/>
</dbReference>
<comment type="similarity">
    <text evidence="1">Belongs to the selenium-binding protein family.</text>
</comment>
<dbReference type="AlphaFoldDB" id="A0A1S3HXM8"/>
<dbReference type="InterPro" id="IPR008826">
    <property type="entry name" value="Se-bd"/>
</dbReference>
<name>A0A1S3HXM8_LINAN</name>
<evidence type="ECO:0000256" key="1">
    <source>
        <dbReference type="ARBA" id="ARBA00005606"/>
    </source>
</evidence>
<accession>A0A1S3HXM8</accession>
<dbReference type="Proteomes" id="UP000085678">
    <property type="component" value="Unplaced"/>
</dbReference>
<dbReference type="OrthoDB" id="10252446at2759"/>